<dbReference type="Proteomes" id="UP000248544">
    <property type="component" value="Unassembled WGS sequence"/>
</dbReference>
<accession>A0A2W2FH48</accession>
<organism evidence="1 2">
    <name type="scientific">Spongiactinospora gelatinilytica</name>
    <dbReference type="NCBI Taxonomy" id="2666298"/>
    <lineage>
        <taxon>Bacteria</taxon>
        <taxon>Bacillati</taxon>
        <taxon>Actinomycetota</taxon>
        <taxon>Actinomycetes</taxon>
        <taxon>Streptosporangiales</taxon>
        <taxon>Streptosporangiaceae</taxon>
        <taxon>Spongiactinospora</taxon>
    </lineage>
</organism>
<sequence length="117" mass="12458">MSEVNKGIQISGGNVQGPMAVGTGARAVQHIGGPAAPPGEAERLLADIRELVERYREELGDQARPVLREADRIEDELAEDDPDADVLSDTLERMARRVTAITTLSQAVAALTTLLLG</sequence>
<evidence type="ECO:0000313" key="1">
    <source>
        <dbReference type="EMBL" id="PZG20997.1"/>
    </source>
</evidence>
<dbReference type="RefSeq" id="WP_111171973.1">
    <property type="nucleotide sequence ID" value="NZ_POUA01000587.1"/>
</dbReference>
<reference evidence="1 2" key="1">
    <citation type="submission" date="2018-01" db="EMBL/GenBank/DDBJ databases">
        <title>Draft genome sequence of Sphaerisporangium sp. 7K107.</title>
        <authorList>
            <person name="Sahin N."/>
            <person name="Saygin H."/>
            <person name="Ay H."/>
        </authorList>
    </citation>
    <scope>NUCLEOTIDE SEQUENCE [LARGE SCALE GENOMIC DNA]</scope>
    <source>
        <strain evidence="1 2">7K107</strain>
    </source>
</reference>
<protein>
    <submittedName>
        <fullName evidence="1">Uncharacterized protein</fullName>
    </submittedName>
</protein>
<name>A0A2W2FH48_9ACTN</name>
<evidence type="ECO:0000313" key="2">
    <source>
        <dbReference type="Proteomes" id="UP000248544"/>
    </source>
</evidence>
<gene>
    <name evidence="1" type="ORF">C1I98_37290</name>
</gene>
<proteinExistence type="predicted"/>
<dbReference type="AlphaFoldDB" id="A0A2W2FH48"/>
<dbReference type="EMBL" id="POUA01000587">
    <property type="protein sequence ID" value="PZG20997.1"/>
    <property type="molecule type" value="Genomic_DNA"/>
</dbReference>
<comment type="caution">
    <text evidence="1">The sequence shown here is derived from an EMBL/GenBank/DDBJ whole genome shotgun (WGS) entry which is preliminary data.</text>
</comment>
<keyword evidence="2" id="KW-1185">Reference proteome</keyword>